<organism evidence="2 3">
    <name type="scientific">Methylobacterium oryzae</name>
    <dbReference type="NCBI Taxonomy" id="334852"/>
    <lineage>
        <taxon>Bacteria</taxon>
        <taxon>Pseudomonadati</taxon>
        <taxon>Pseudomonadota</taxon>
        <taxon>Alphaproteobacteria</taxon>
        <taxon>Hyphomicrobiales</taxon>
        <taxon>Methylobacteriaceae</taxon>
        <taxon>Methylobacterium</taxon>
    </lineage>
</organism>
<protein>
    <submittedName>
        <fullName evidence="2">Uncharacterized protein</fullName>
    </submittedName>
</protein>
<keyword evidence="3" id="KW-1185">Reference proteome</keyword>
<evidence type="ECO:0000313" key="3">
    <source>
        <dbReference type="Proteomes" id="UP001355206"/>
    </source>
</evidence>
<feature type="transmembrane region" description="Helical" evidence="1">
    <location>
        <begin position="56"/>
        <end position="76"/>
    </location>
</feature>
<reference evidence="2 3" key="1">
    <citation type="journal article" date="2012" name="Genet. Mol. Biol.">
        <title>Analysis of 16S rRNA and mxaF genes revealing insights into Methylobacterium niche-specific plant association.</title>
        <authorList>
            <person name="Dourado M.N."/>
            <person name="Andreote F.D."/>
            <person name="Dini-Andreote F."/>
            <person name="Conti R."/>
            <person name="Araujo J.M."/>
            <person name="Araujo W.L."/>
        </authorList>
    </citation>
    <scope>NUCLEOTIDE SEQUENCE [LARGE SCALE GENOMIC DNA]</scope>
    <source>
        <strain evidence="2 3">TC3-10</strain>
    </source>
</reference>
<dbReference type="EMBL" id="MLCA01000013">
    <property type="protein sequence ID" value="MEE7493245.1"/>
    <property type="molecule type" value="Genomic_DNA"/>
</dbReference>
<name>A0ABU7TU93_9HYPH</name>
<keyword evidence="1" id="KW-0472">Membrane</keyword>
<sequence>MRVQAMTIPALAGRATRGAPPARRMLAALTILALPLAWVAAGRAPAAPVDPDLVRVIRFMALLKGGFALAALAGCFWRLGRPAGWRSAVYVAGPPLMALGAAGLWSLRDPGLAALGLHLGLFAILAAALTDREALPDRPRAARRQIVS</sequence>
<gene>
    <name evidence="2" type="ORF">MOTC310_23425</name>
</gene>
<proteinExistence type="predicted"/>
<keyword evidence="1" id="KW-0812">Transmembrane</keyword>
<feature type="transmembrane region" description="Helical" evidence="1">
    <location>
        <begin position="88"/>
        <end position="106"/>
    </location>
</feature>
<evidence type="ECO:0000313" key="2">
    <source>
        <dbReference type="EMBL" id="MEE7493245.1"/>
    </source>
</evidence>
<keyword evidence="1" id="KW-1133">Transmembrane helix</keyword>
<accession>A0ABU7TU93</accession>
<dbReference type="Proteomes" id="UP001355206">
    <property type="component" value="Unassembled WGS sequence"/>
</dbReference>
<feature type="transmembrane region" description="Helical" evidence="1">
    <location>
        <begin position="112"/>
        <end position="130"/>
    </location>
</feature>
<evidence type="ECO:0000256" key="1">
    <source>
        <dbReference type="SAM" id="Phobius"/>
    </source>
</evidence>
<comment type="caution">
    <text evidence="2">The sequence shown here is derived from an EMBL/GenBank/DDBJ whole genome shotgun (WGS) entry which is preliminary data.</text>
</comment>
<dbReference type="RefSeq" id="WP_331303490.1">
    <property type="nucleotide sequence ID" value="NZ_MLCA01000013.1"/>
</dbReference>